<dbReference type="PANTHER" id="PTHR33202">
    <property type="entry name" value="ZINC UPTAKE REGULATION PROTEIN"/>
    <property type="match status" value="1"/>
</dbReference>
<evidence type="ECO:0000256" key="5">
    <source>
        <dbReference type="ARBA" id="ARBA00022833"/>
    </source>
</evidence>
<keyword evidence="8" id="KW-0804">Transcription</keyword>
<name>A0ABT8EA36_9BACL</name>
<evidence type="ECO:0000256" key="3">
    <source>
        <dbReference type="ARBA" id="ARBA00022490"/>
    </source>
</evidence>
<dbReference type="SUPFAM" id="SSF46785">
    <property type="entry name" value="Winged helix' DNA-binding domain"/>
    <property type="match status" value="1"/>
</dbReference>
<reference evidence="9" key="1">
    <citation type="submission" date="2023-06" db="EMBL/GenBank/DDBJ databases">
        <title>Draft Genome Sequences of Representative Paenibacillus Polymyxa, Bacillus cereus, Fictibacillus sp., and Brevibacillus agri Strains Isolated from Amazonian Dark Earth.</title>
        <authorList>
            <person name="Pellegrinetti T.A."/>
            <person name="Cunha I.C.M."/>
            <person name="Chaves M.G."/>
            <person name="Freitas A.S."/>
            <person name="Silva A.V.R."/>
            <person name="Tsai S.M."/>
            <person name="Mendes L.W."/>
        </authorList>
    </citation>
    <scope>NUCLEOTIDE SEQUENCE</scope>
    <source>
        <strain evidence="9">CENA-BCM004</strain>
    </source>
</reference>
<evidence type="ECO:0000256" key="2">
    <source>
        <dbReference type="ARBA" id="ARBA00007957"/>
    </source>
</evidence>
<dbReference type="PANTHER" id="PTHR33202:SF1">
    <property type="entry name" value="FERRIC UPTAKE REGULATION PROTEIN"/>
    <property type="match status" value="1"/>
</dbReference>
<keyword evidence="6" id="KW-0805">Transcription regulation</keyword>
<proteinExistence type="inferred from homology"/>
<dbReference type="EMBL" id="JAUHLN010000003">
    <property type="protein sequence ID" value="MDN4074777.1"/>
    <property type="molecule type" value="Genomic_DNA"/>
</dbReference>
<keyword evidence="10" id="KW-1185">Reference proteome</keyword>
<dbReference type="CDD" id="cd07153">
    <property type="entry name" value="Fur_like"/>
    <property type="match status" value="1"/>
</dbReference>
<evidence type="ECO:0000256" key="4">
    <source>
        <dbReference type="ARBA" id="ARBA00022491"/>
    </source>
</evidence>
<dbReference type="InterPro" id="IPR043135">
    <property type="entry name" value="Fur_C"/>
</dbReference>
<comment type="similarity">
    <text evidence="2">Belongs to the Fur family.</text>
</comment>
<dbReference type="InterPro" id="IPR002481">
    <property type="entry name" value="FUR"/>
</dbReference>
<comment type="subcellular location">
    <subcellularLocation>
        <location evidence="1">Cytoplasm</location>
    </subcellularLocation>
</comment>
<organism evidence="9 10">
    <name type="scientific">Fictibacillus terranigra</name>
    <dbReference type="NCBI Taxonomy" id="3058424"/>
    <lineage>
        <taxon>Bacteria</taxon>
        <taxon>Bacillati</taxon>
        <taxon>Bacillota</taxon>
        <taxon>Bacilli</taxon>
        <taxon>Bacillales</taxon>
        <taxon>Fictibacillaceae</taxon>
        <taxon>Fictibacillus</taxon>
    </lineage>
</organism>
<gene>
    <name evidence="9" type="ORF">QYF49_17510</name>
</gene>
<comment type="caution">
    <text evidence="9">The sequence shown here is derived from an EMBL/GenBank/DDBJ whole genome shotgun (WGS) entry which is preliminary data.</text>
</comment>
<accession>A0ABT8EA36</accession>
<keyword evidence="3" id="KW-0963">Cytoplasm</keyword>
<sequence>MDVSTAIDLLKRKGYKYTDKRKDMLQLFSDEKRYLSAKDVQDSLKENYPGLSFDTIYRNLSTFSDLDILEETELEGEKKFRFTCPTREHHHHLICLKCGKTKEINACPMENVTSDLSDFTVTGHKFEIYGVCQVCELNVV</sequence>
<evidence type="ECO:0000256" key="1">
    <source>
        <dbReference type="ARBA" id="ARBA00004496"/>
    </source>
</evidence>
<dbReference type="RefSeq" id="WP_290400882.1">
    <property type="nucleotide sequence ID" value="NZ_JAUHLN010000003.1"/>
</dbReference>
<evidence type="ECO:0000313" key="10">
    <source>
        <dbReference type="Proteomes" id="UP001168694"/>
    </source>
</evidence>
<dbReference type="InterPro" id="IPR036390">
    <property type="entry name" value="WH_DNA-bd_sf"/>
</dbReference>
<dbReference type="Gene3D" id="1.10.10.10">
    <property type="entry name" value="Winged helix-like DNA-binding domain superfamily/Winged helix DNA-binding domain"/>
    <property type="match status" value="1"/>
</dbReference>
<evidence type="ECO:0000256" key="6">
    <source>
        <dbReference type="ARBA" id="ARBA00023015"/>
    </source>
</evidence>
<protein>
    <submittedName>
        <fullName evidence="9">Fur family transcriptional regulator</fullName>
    </submittedName>
</protein>
<dbReference type="Proteomes" id="UP001168694">
    <property type="component" value="Unassembled WGS sequence"/>
</dbReference>
<dbReference type="Gene3D" id="3.30.1490.190">
    <property type="match status" value="1"/>
</dbReference>
<keyword evidence="7" id="KW-0238">DNA-binding</keyword>
<keyword evidence="4" id="KW-0678">Repressor</keyword>
<dbReference type="Pfam" id="PF01475">
    <property type="entry name" value="FUR"/>
    <property type="match status" value="1"/>
</dbReference>
<dbReference type="InterPro" id="IPR036388">
    <property type="entry name" value="WH-like_DNA-bd_sf"/>
</dbReference>
<evidence type="ECO:0000313" key="9">
    <source>
        <dbReference type="EMBL" id="MDN4074777.1"/>
    </source>
</evidence>
<evidence type="ECO:0000256" key="7">
    <source>
        <dbReference type="ARBA" id="ARBA00023125"/>
    </source>
</evidence>
<evidence type="ECO:0000256" key="8">
    <source>
        <dbReference type="ARBA" id="ARBA00023163"/>
    </source>
</evidence>
<keyword evidence="5" id="KW-0862">Zinc</keyword>